<dbReference type="Proteomes" id="UP000593758">
    <property type="component" value="Chromosome"/>
</dbReference>
<evidence type="ECO:0000313" key="4">
    <source>
        <dbReference type="EMBL" id="QOR71509.1"/>
    </source>
</evidence>
<sequence length="313" mass="32824">MKLLVPSSIPLQVHAPDGVTTVVYDVHSPIPDEHRDAEAIVVWGNPGERLRALPGELPDLVWIQALMAGTDAVEAAGFDPAITLCSGRGLHDAPVAEHTLALLLAAARRLDKAVLAQADSTWRAWEDVNQPFGAPEHLSTLSGARVLVWGFGGIGTRLAGYLTALGAQVTGVATTAGEREGYPVITPAELPTALPQTDVLVNILPATPATTGAVGTEVLDALPRHAWLVNVGRGATVDEPALLAALESGSIAGAALDVFATEPLPADSPLWQAPNMIITPHSAGGRPERPERLIVENLRRLRAGDELLNVVAR</sequence>
<name>A0A7M1SVB4_9MICO</name>
<dbReference type="GO" id="GO:0051287">
    <property type="term" value="F:NAD binding"/>
    <property type="evidence" value="ECO:0007669"/>
    <property type="project" value="InterPro"/>
</dbReference>
<dbReference type="GO" id="GO:0016491">
    <property type="term" value="F:oxidoreductase activity"/>
    <property type="evidence" value="ECO:0007669"/>
    <property type="project" value="UniProtKB-KW"/>
</dbReference>
<dbReference type="SUPFAM" id="SSF52283">
    <property type="entry name" value="Formate/glycerate dehydrogenase catalytic domain-like"/>
    <property type="match status" value="1"/>
</dbReference>
<dbReference type="InterPro" id="IPR006140">
    <property type="entry name" value="D-isomer_DH_NAD-bd"/>
</dbReference>
<dbReference type="PANTHER" id="PTHR43333">
    <property type="entry name" value="2-HACID_DH_C DOMAIN-CONTAINING PROTEIN"/>
    <property type="match status" value="1"/>
</dbReference>
<dbReference type="RefSeq" id="WP_193498167.1">
    <property type="nucleotide sequence ID" value="NZ_CP063169.1"/>
</dbReference>
<dbReference type="EMBL" id="CP063169">
    <property type="protein sequence ID" value="QOR71509.1"/>
    <property type="molecule type" value="Genomic_DNA"/>
</dbReference>
<keyword evidence="5" id="KW-1185">Reference proteome</keyword>
<dbReference type="InterPro" id="IPR036291">
    <property type="entry name" value="NAD(P)-bd_dom_sf"/>
</dbReference>
<dbReference type="AlphaFoldDB" id="A0A7M1SVB4"/>
<keyword evidence="2" id="KW-0520">NAD</keyword>
<evidence type="ECO:0000256" key="2">
    <source>
        <dbReference type="ARBA" id="ARBA00023027"/>
    </source>
</evidence>
<evidence type="ECO:0000259" key="3">
    <source>
        <dbReference type="Pfam" id="PF02826"/>
    </source>
</evidence>
<dbReference type="PANTHER" id="PTHR43333:SF1">
    <property type="entry name" value="D-ISOMER SPECIFIC 2-HYDROXYACID DEHYDROGENASE NAD-BINDING DOMAIN-CONTAINING PROTEIN"/>
    <property type="match status" value="1"/>
</dbReference>
<gene>
    <name evidence="4" type="ORF">IM660_04250</name>
</gene>
<protein>
    <submittedName>
        <fullName evidence="4">Phosphoglycerate dehydrogenase</fullName>
    </submittedName>
</protein>
<proteinExistence type="predicted"/>
<evidence type="ECO:0000256" key="1">
    <source>
        <dbReference type="ARBA" id="ARBA00023002"/>
    </source>
</evidence>
<feature type="domain" description="D-isomer specific 2-hydroxyacid dehydrogenase NAD-binding" evidence="3">
    <location>
        <begin position="100"/>
        <end position="283"/>
    </location>
</feature>
<reference evidence="4 5" key="1">
    <citation type="submission" date="2020-10" db="EMBL/GenBank/DDBJ databases">
        <title>Haloactinobacterium sp. RN3S43, a bacterium isolated from saline soil.</title>
        <authorList>
            <person name="Sun J.-Q."/>
        </authorList>
    </citation>
    <scope>NUCLEOTIDE SEQUENCE [LARGE SCALE GENOMIC DNA]</scope>
    <source>
        <strain evidence="4 5">RN3S43</strain>
    </source>
</reference>
<dbReference type="KEGG" id="halt:IM660_04250"/>
<organism evidence="4 5">
    <name type="scientific">Ruania alkalisoli</name>
    <dbReference type="NCBI Taxonomy" id="2779775"/>
    <lineage>
        <taxon>Bacteria</taxon>
        <taxon>Bacillati</taxon>
        <taxon>Actinomycetota</taxon>
        <taxon>Actinomycetes</taxon>
        <taxon>Micrococcales</taxon>
        <taxon>Ruaniaceae</taxon>
        <taxon>Ruania</taxon>
    </lineage>
</organism>
<dbReference type="Pfam" id="PF02826">
    <property type="entry name" value="2-Hacid_dh_C"/>
    <property type="match status" value="1"/>
</dbReference>
<evidence type="ECO:0000313" key="5">
    <source>
        <dbReference type="Proteomes" id="UP000593758"/>
    </source>
</evidence>
<dbReference type="SUPFAM" id="SSF51735">
    <property type="entry name" value="NAD(P)-binding Rossmann-fold domains"/>
    <property type="match status" value="1"/>
</dbReference>
<dbReference type="Gene3D" id="3.40.50.720">
    <property type="entry name" value="NAD(P)-binding Rossmann-like Domain"/>
    <property type="match status" value="2"/>
</dbReference>
<accession>A0A7M1SVB4</accession>
<keyword evidence="1" id="KW-0560">Oxidoreductase</keyword>